<dbReference type="PANTHER" id="PTHR35495">
    <property type="entry name" value="OS06G0679600 PROTEIN"/>
    <property type="match status" value="1"/>
</dbReference>
<evidence type="ECO:0000313" key="1">
    <source>
        <dbReference type="EMBL" id="PKA48657.1"/>
    </source>
</evidence>
<dbReference type="EMBL" id="KZ452270">
    <property type="protein sequence ID" value="PKA48657.1"/>
    <property type="molecule type" value="Genomic_DNA"/>
</dbReference>
<sequence length="129" mass="14156">MNRRERSLARKAETGMAVERLQRFLRPGALALLRDSKISARSPRSTLKSCQIAAIRLSPPASPAARAVPPPPDGAEGELIRFFVPRPCGPRLLQRKKLTAAKYVFFSPPSPDLSEFILDVITADPVTAH</sequence>
<gene>
    <name evidence="1" type="ORF">AXF42_Ash018474</name>
</gene>
<keyword evidence="2" id="KW-1185">Reference proteome</keyword>
<evidence type="ECO:0000313" key="2">
    <source>
        <dbReference type="Proteomes" id="UP000236161"/>
    </source>
</evidence>
<dbReference type="PANTHER" id="PTHR35495:SF1">
    <property type="entry name" value="OS06G0679600 PROTEIN"/>
    <property type="match status" value="1"/>
</dbReference>
<dbReference type="AlphaFoldDB" id="A0A2H9ZZH1"/>
<dbReference type="OrthoDB" id="1924680at2759"/>
<proteinExistence type="predicted"/>
<organism evidence="1 2">
    <name type="scientific">Apostasia shenzhenica</name>
    <dbReference type="NCBI Taxonomy" id="1088818"/>
    <lineage>
        <taxon>Eukaryota</taxon>
        <taxon>Viridiplantae</taxon>
        <taxon>Streptophyta</taxon>
        <taxon>Embryophyta</taxon>
        <taxon>Tracheophyta</taxon>
        <taxon>Spermatophyta</taxon>
        <taxon>Magnoliopsida</taxon>
        <taxon>Liliopsida</taxon>
        <taxon>Asparagales</taxon>
        <taxon>Orchidaceae</taxon>
        <taxon>Apostasioideae</taxon>
        <taxon>Apostasia</taxon>
    </lineage>
</organism>
<name>A0A2H9ZZH1_9ASPA</name>
<accession>A0A2H9ZZH1</accession>
<dbReference type="Proteomes" id="UP000236161">
    <property type="component" value="Unassembled WGS sequence"/>
</dbReference>
<protein>
    <submittedName>
        <fullName evidence="1">Uncharacterized protein</fullName>
    </submittedName>
</protein>
<reference evidence="1 2" key="1">
    <citation type="journal article" date="2017" name="Nature">
        <title>The Apostasia genome and the evolution of orchids.</title>
        <authorList>
            <person name="Zhang G.Q."/>
            <person name="Liu K.W."/>
            <person name="Li Z."/>
            <person name="Lohaus R."/>
            <person name="Hsiao Y.Y."/>
            <person name="Niu S.C."/>
            <person name="Wang J.Y."/>
            <person name="Lin Y.C."/>
            <person name="Xu Q."/>
            <person name="Chen L.J."/>
            <person name="Yoshida K."/>
            <person name="Fujiwara S."/>
            <person name="Wang Z.W."/>
            <person name="Zhang Y.Q."/>
            <person name="Mitsuda N."/>
            <person name="Wang M."/>
            <person name="Liu G.H."/>
            <person name="Pecoraro L."/>
            <person name="Huang H.X."/>
            <person name="Xiao X.J."/>
            <person name="Lin M."/>
            <person name="Wu X.Y."/>
            <person name="Wu W.L."/>
            <person name="Chen Y.Y."/>
            <person name="Chang S.B."/>
            <person name="Sakamoto S."/>
            <person name="Ohme-Takagi M."/>
            <person name="Yagi M."/>
            <person name="Zeng S.J."/>
            <person name="Shen C.Y."/>
            <person name="Yeh C.M."/>
            <person name="Luo Y.B."/>
            <person name="Tsai W.C."/>
            <person name="Van de Peer Y."/>
            <person name="Liu Z.J."/>
        </authorList>
    </citation>
    <scope>NUCLEOTIDE SEQUENCE [LARGE SCALE GENOMIC DNA]</scope>
    <source>
        <strain evidence="2">cv. Shenzhen</strain>
        <tissue evidence="1">Stem</tissue>
    </source>
</reference>